<organism evidence="1 2">
    <name type="scientific">Romanomermis culicivorax</name>
    <name type="common">Nematode worm</name>
    <dbReference type="NCBI Taxonomy" id="13658"/>
    <lineage>
        <taxon>Eukaryota</taxon>
        <taxon>Metazoa</taxon>
        <taxon>Ecdysozoa</taxon>
        <taxon>Nematoda</taxon>
        <taxon>Enoplea</taxon>
        <taxon>Dorylaimia</taxon>
        <taxon>Mermithida</taxon>
        <taxon>Mermithoidea</taxon>
        <taxon>Mermithidae</taxon>
        <taxon>Romanomermis</taxon>
    </lineage>
</organism>
<name>A0A915K547_ROMCU</name>
<protein>
    <submittedName>
        <fullName evidence="2">Uncharacterized protein</fullName>
    </submittedName>
</protein>
<sequence>RYISYQKKQHCQDNRFFFAEEFERWFETVYTRPLNVLGDPTYVKCGDLKNTLMMHSKPNFGSHVLVGFDVQKISTNQLYIHKKT</sequence>
<dbReference type="AlphaFoldDB" id="A0A915K547"/>
<accession>A0A915K547</accession>
<evidence type="ECO:0000313" key="1">
    <source>
        <dbReference type="Proteomes" id="UP000887565"/>
    </source>
</evidence>
<dbReference type="Proteomes" id="UP000887565">
    <property type="component" value="Unplaced"/>
</dbReference>
<reference evidence="2" key="1">
    <citation type="submission" date="2022-11" db="UniProtKB">
        <authorList>
            <consortium name="WormBaseParasite"/>
        </authorList>
    </citation>
    <scope>IDENTIFICATION</scope>
</reference>
<evidence type="ECO:0000313" key="2">
    <source>
        <dbReference type="WBParaSite" id="nRc.2.0.1.t33846-RA"/>
    </source>
</evidence>
<keyword evidence="1" id="KW-1185">Reference proteome</keyword>
<proteinExistence type="predicted"/>
<dbReference type="WBParaSite" id="nRc.2.0.1.t33846-RA">
    <property type="protein sequence ID" value="nRc.2.0.1.t33846-RA"/>
    <property type="gene ID" value="nRc.2.0.1.g33846"/>
</dbReference>